<organism evidence="2 3">
    <name type="scientific">Paenibacillus polysaccharolyticus</name>
    <dbReference type="NCBI Taxonomy" id="582692"/>
    <lineage>
        <taxon>Bacteria</taxon>
        <taxon>Bacillati</taxon>
        <taxon>Bacillota</taxon>
        <taxon>Bacilli</taxon>
        <taxon>Bacillales</taxon>
        <taxon>Paenibacillaceae</taxon>
        <taxon>Paenibacillus</taxon>
    </lineage>
</organism>
<sequence length="65" mass="6987">MRVCHPISTAGSGEWKEIGGQGEHQGPAARERPQFLSTATGRVDPAKRSTPQVIEPTKGSKPDVY</sequence>
<proteinExistence type="predicted"/>
<evidence type="ECO:0000313" key="3">
    <source>
        <dbReference type="Proteomes" id="UP000198538"/>
    </source>
</evidence>
<name>A0A1G5GHC9_9BACL</name>
<feature type="region of interest" description="Disordered" evidence="1">
    <location>
        <begin position="1"/>
        <end position="65"/>
    </location>
</feature>
<dbReference type="EMBL" id="FMVM01000005">
    <property type="protein sequence ID" value="SCY50982.1"/>
    <property type="molecule type" value="Genomic_DNA"/>
</dbReference>
<dbReference type="AlphaFoldDB" id="A0A1G5GHC9"/>
<gene>
    <name evidence="2" type="ORF">SAMN05720606_105276</name>
</gene>
<evidence type="ECO:0000313" key="2">
    <source>
        <dbReference type="EMBL" id="SCY50982.1"/>
    </source>
</evidence>
<keyword evidence="3" id="KW-1185">Reference proteome</keyword>
<evidence type="ECO:0000256" key="1">
    <source>
        <dbReference type="SAM" id="MobiDB-lite"/>
    </source>
</evidence>
<accession>A0A1G5GHC9</accession>
<reference evidence="3" key="1">
    <citation type="submission" date="2016-10" db="EMBL/GenBank/DDBJ databases">
        <authorList>
            <person name="Varghese N."/>
            <person name="Submissions S."/>
        </authorList>
    </citation>
    <scope>NUCLEOTIDE SEQUENCE [LARGE SCALE GENOMIC DNA]</scope>
    <source>
        <strain evidence="3">BL9</strain>
    </source>
</reference>
<dbReference type="Proteomes" id="UP000198538">
    <property type="component" value="Unassembled WGS sequence"/>
</dbReference>
<protein>
    <submittedName>
        <fullName evidence="2">Uncharacterized protein</fullName>
    </submittedName>
</protein>